<dbReference type="InterPro" id="IPR018108">
    <property type="entry name" value="MCP_transmembrane"/>
</dbReference>
<evidence type="ECO:0000256" key="5">
    <source>
        <dbReference type="ARBA" id="ARBA00022737"/>
    </source>
</evidence>
<evidence type="ECO:0000256" key="7">
    <source>
        <dbReference type="ARBA" id="ARBA00022989"/>
    </source>
</evidence>
<evidence type="ECO:0000256" key="4">
    <source>
        <dbReference type="ARBA" id="ARBA00022692"/>
    </source>
</evidence>
<organism evidence="13 14">
    <name type="scientific">Apatococcus fuscideae</name>
    <dbReference type="NCBI Taxonomy" id="2026836"/>
    <lineage>
        <taxon>Eukaryota</taxon>
        <taxon>Viridiplantae</taxon>
        <taxon>Chlorophyta</taxon>
        <taxon>core chlorophytes</taxon>
        <taxon>Trebouxiophyceae</taxon>
        <taxon>Chlorellales</taxon>
        <taxon>Chlorellaceae</taxon>
        <taxon>Apatococcus</taxon>
    </lineage>
</organism>
<keyword evidence="14" id="KW-1185">Reference proteome</keyword>
<feature type="repeat" description="Solcar" evidence="10">
    <location>
        <begin position="82"/>
        <end position="187"/>
    </location>
</feature>
<evidence type="ECO:0000256" key="10">
    <source>
        <dbReference type="PROSITE-ProRule" id="PRU00282"/>
    </source>
</evidence>
<evidence type="ECO:0000256" key="12">
    <source>
        <dbReference type="SAM" id="MobiDB-lite"/>
    </source>
</evidence>
<dbReference type="Proteomes" id="UP001485043">
    <property type="component" value="Unassembled WGS sequence"/>
</dbReference>
<feature type="repeat" description="Solcar" evidence="10">
    <location>
        <begin position="1"/>
        <end position="76"/>
    </location>
</feature>
<dbReference type="SUPFAM" id="SSF103506">
    <property type="entry name" value="Mitochondrial carrier"/>
    <property type="match status" value="1"/>
</dbReference>
<keyword evidence="7" id="KW-1133">Transmembrane helix</keyword>
<gene>
    <name evidence="13" type="ORF">WJX84_011121</name>
</gene>
<keyword evidence="4 10" id="KW-0812">Transmembrane</keyword>
<keyword evidence="8" id="KW-0496">Mitochondrion</keyword>
<evidence type="ECO:0000256" key="3">
    <source>
        <dbReference type="ARBA" id="ARBA00022448"/>
    </source>
</evidence>
<dbReference type="GO" id="GO:1990542">
    <property type="term" value="P:mitochondrial transmembrane transport"/>
    <property type="evidence" value="ECO:0007669"/>
    <property type="project" value="InterPro"/>
</dbReference>
<sequence length="342" mass="36406">MAVPFYPGGASVPIQLSGSSPILLNRDHHRSTFGMLGRIARQEGVHALWRGTEASLLITVPLVALYLPLYDSLLQSLQGAGVGMYAPLLAGAGARSVACVATAPLELLKTRLQTRPQVSTLRGVAAETSSEGYKRHVAGTIGELRGDMRGSPFEALRSLWRGVGATLAKDVPFAALFWMLLEPLRQTLRPDGFLPLHRLWPASSESTAGMQKSVEDALINAVAGSVAGGFAAGITTPFDVIKTQLQTTKNLGQKQTMLSSATRIIKRRGLSGLFLGVKPRAMRVAVSYSILMSSYELFKSVYAQQEHVPREAVSAPIPTPADSAPAGPPPADGDQSLPDRST</sequence>
<evidence type="ECO:0000313" key="13">
    <source>
        <dbReference type="EMBL" id="KAK9864769.1"/>
    </source>
</evidence>
<comment type="caution">
    <text evidence="13">The sequence shown here is derived from an EMBL/GenBank/DDBJ whole genome shotgun (WGS) entry which is preliminary data.</text>
</comment>
<protein>
    <recommendedName>
        <fullName evidence="15">Mitochondrial carrier protein</fullName>
    </recommendedName>
</protein>
<evidence type="ECO:0000256" key="1">
    <source>
        <dbReference type="ARBA" id="ARBA00004448"/>
    </source>
</evidence>
<evidence type="ECO:0000256" key="2">
    <source>
        <dbReference type="ARBA" id="ARBA00006375"/>
    </source>
</evidence>
<dbReference type="PANTHER" id="PTHR45760:SF2">
    <property type="entry name" value="FI19922P1-RELATED"/>
    <property type="match status" value="1"/>
</dbReference>
<comment type="subcellular location">
    <subcellularLocation>
        <location evidence="1">Mitochondrion inner membrane</location>
        <topology evidence="1">Multi-pass membrane protein</topology>
    </subcellularLocation>
</comment>
<comment type="similarity">
    <text evidence="2 11">Belongs to the mitochondrial carrier (TC 2.A.29) family.</text>
</comment>
<evidence type="ECO:0000256" key="8">
    <source>
        <dbReference type="ARBA" id="ARBA00023128"/>
    </source>
</evidence>
<evidence type="ECO:0000256" key="6">
    <source>
        <dbReference type="ARBA" id="ARBA00022792"/>
    </source>
</evidence>
<proteinExistence type="inferred from homology"/>
<dbReference type="PANTHER" id="PTHR45760">
    <property type="entry name" value="FI19922P1-RELATED"/>
    <property type="match status" value="1"/>
</dbReference>
<evidence type="ECO:0000313" key="14">
    <source>
        <dbReference type="Proteomes" id="UP001485043"/>
    </source>
</evidence>
<name>A0AAW1T5E0_9CHLO</name>
<feature type="region of interest" description="Disordered" evidence="12">
    <location>
        <begin position="309"/>
        <end position="342"/>
    </location>
</feature>
<evidence type="ECO:0000256" key="9">
    <source>
        <dbReference type="ARBA" id="ARBA00023136"/>
    </source>
</evidence>
<dbReference type="AlphaFoldDB" id="A0AAW1T5E0"/>
<dbReference type="Pfam" id="PF00153">
    <property type="entry name" value="Mito_carr"/>
    <property type="match status" value="3"/>
</dbReference>
<dbReference type="PROSITE" id="PS50920">
    <property type="entry name" value="SOLCAR"/>
    <property type="match status" value="3"/>
</dbReference>
<keyword evidence="6" id="KW-0999">Mitochondrion inner membrane</keyword>
<keyword evidence="3 11" id="KW-0813">Transport</keyword>
<evidence type="ECO:0000256" key="11">
    <source>
        <dbReference type="RuleBase" id="RU000488"/>
    </source>
</evidence>
<reference evidence="13 14" key="1">
    <citation type="journal article" date="2024" name="Nat. Commun.">
        <title>Phylogenomics reveals the evolutionary origins of lichenization in chlorophyte algae.</title>
        <authorList>
            <person name="Puginier C."/>
            <person name="Libourel C."/>
            <person name="Otte J."/>
            <person name="Skaloud P."/>
            <person name="Haon M."/>
            <person name="Grisel S."/>
            <person name="Petersen M."/>
            <person name="Berrin J.G."/>
            <person name="Delaux P.M."/>
            <person name="Dal Grande F."/>
            <person name="Keller J."/>
        </authorList>
    </citation>
    <scope>NUCLEOTIDE SEQUENCE [LARGE SCALE GENOMIC DNA]</scope>
    <source>
        <strain evidence="13 14">SAG 2523</strain>
    </source>
</reference>
<dbReference type="EMBL" id="JALJOV010000316">
    <property type="protein sequence ID" value="KAK9864769.1"/>
    <property type="molecule type" value="Genomic_DNA"/>
</dbReference>
<accession>A0AAW1T5E0</accession>
<dbReference type="InterPro" id="IPR023395">
    <property type="entry name" value="MCP_dom_sf"/>
</dbReference>
<feature type="repeat" description="Solcar" evidence="10">
    <location>
        <begin position="215"/>
        <end position="301"/>
    </location>
</feature>
<dbReference type="InterPro" id="IPR045315">
    <property type="entry name" value="Mtm1-like"/>
</dbReference>
<keyword evidence="9 10" id="KW-0472">Membrane</keyword>
<dbReference type="Gene3D" id="1.50.40.10">
    <property type="entry name" value="Mitochondrial carrier domain"/>
    <property type="match status" value="1"/>
</dbReference>
<keyword evidence="5" id="KW-0677">Repeat</keyword>
<dbReference type="GO" id="GO:0005743">
    <property type="term" value="C:mitochondrial inner membrane"/>
    <property type="evidence" value="ECO:0007669"/>
    <property type="project" value="UniProtKB-SubCell"/>
</dbReference>
<evidence type="ECO:0008006" key="15">
    <source>
        <dbReference type="Google" id="ProtNLM"/>
    </source>
</evidence>